<dbReference type="AlphaFoldDB" id="D5ZXS3"/>
<dbReference type="eggNOG" id="ENOG5030T6I">
    <property type="taxonomic scope" value="Bacteria"/>
</dbReference>
<gene>
    <name evidence="2" type="ORF">SSFG_04264</name>
</gene>
<name>D5ZXS3_STRV1</name>
<proteinExistence type="predicted"/>
<accession>D5ZXS3</accession>
<evidence type="ECO:0000313" key="3">
    <source>
        <dbReference type="Proteomes" id="UP000003824"/>
    </source>
</evidence>
<evidence type="ECO:0000256" key="1">
    <source>
        <dbReference type="SAM" id="MobiDB-lite"/>
    </source>
</evidence>
<evidence type="ECO:0000313" key="2">
    <source>
        <dbReference type="EMBL" id="EFE69021.2"/>
    </source>
</evidence>
<organism evidence="2 3">
    <name type="scientific">Streptomyces viridosporus (strain ATCC 14672 / DSM 40746 / JCM 4963 / KCTC 9882 / NRRL B-12104 / FH 1290)</name>
    <name type="common">Streptomyces ghanaensis</name>
    <dbReference type="NCBI Taxonomy" id="566461"/>
    <lineage>
        <taxon>Bacteria</taxon>
        <taxon>Bacillati</taxon>
        <taxon>Actinomycetota</taxon>
        <taxon>Actinomycetes</taxon>
        <taxon>Kitasatosporales</taxon>
        <taxon>Streptomycetaceae</taxon>
        <taxon>Streptomyces</taxon>
    </lineage>
</organism>
<dbReference type="EMBL" id="DS999641">
    <property type="protein sequence ID" value="EFE69021.2"/>
    <property type="molecule type" value="Genomic_DNA"/>
</dbReference>
<feature type="compositionally biased region" description="Low complexity" evidence="1">
    <location>
        <begin position="58"/>
        <end position="72"/>
    </location>
</feature>
<sequence length="129" mass="13440">MGEGGDRPVGVAGELLPDAFPQGDLGELAVQAQPVLDLGEGERGAGLGAADRLGEVGVPAAPVADGGAADPGQPRDPRGGHFCRAVPLLRHPALLPSGFPLVRLWRRAYRRVQDPRLHARVHAPPCEPC</sequence>
<dbReference type="Proteomes" id="UP000003824">
    <property type="component" value="Unassembled WGS sequence"/>
</dbReference>
<protein>
    <submittedName>
        <fullName evidence="2">Predicted protein</fullName>
    </submittedName>
</protein>
<reference evidence="3" key="1">
    <citation type="submission" date="2008-12" db="EMBL/GenBank/DDBJ databases">
        <title>Annotation of Streptomyces ghanaensis ATCC 14672.</title>
        <authorList>
            <consortium name="The Broad Institute Genome Sequencing Platform"/>
            <consortium name="Broad Institute Microbial Sequencing Center"/>
            <person name="Fischbach M."/>
            <person name="Ward D."/>
            <person name="Young S."/>
            <person name="Kodira C.D."/>
            <person name="Zeng Q."/>
            <person name="Koehrsen M."/>
            <person name="Godfrey P."/>
            <person name="Alvarado L."/>
            <person name="Berlin A.M."/>
            <person name="Borenstein D."/>
            <person name="Chen Z."/>
            <person name="Engels R."/>
            <person name="Freedman E."/>
            <person name="Gellesch M."/>
            <person name="Goldberg J."/>
            <person name="Griggs A."/>
            <person name="Gujja S."/>
            <person name="Heiman D.I."/>
            <person name="Hepburn T.A."/>
            <person name="Howarth C."/>
            <person name="Jen D."/>
            <person name="Larson L."/>
            <person name="Lewis B."/>
            <person name="Mehta T."/>
            <person name="Park D."/>
            <person name="Pearson M."/>
            <person name="Roberts A."/>
            <person name="Saif S."/>
            <person name="Shea T.D."/>
            <person name="Shenoy N."/>
            <person name="Sisk P."/>
            <person name="Stolte C."/>
            <person name="Sykes S.N."/>
            <person name="Walk T."/>
            <person name="White J."/>
            <person name="Yandava C."/>
            <person name="Straight P."/>
            <person name="Clardy J."/>
            <person name="Hung D."/>
            <person name="Kolter R."/>
            <person name="Mekalanos J."/>
            <person name="Walker S."/>
            <person name="Walsh C.T."/>
            <person name="Wieland B.L.C."/>
            <person name="Ilzarbe M."/>
            <person name="Galagan J."/>
            <person name="Nusbaum C."/>
            <person name="Birren B."/>
        </authorList>
    </citation>
    <scope>NUCLEOTIDE SEQUENCE [LARGE SCALE GENOMIC DNA]</scope>
    <source>
        <strain evidence="3">ATCC 14672 / DSM 40746 / JCM 4963 / KCTC 9882 / NRRL B-12104 / FH 1290</strain>
    </source>
</reference>
<feature type="region of interest" description="Disordered" evidence="1">
    <location>
        <begin position="58"/>
        <end position="79"/>
    </location>
</feature>